<dbReference type="InterPro" id="IPR009051">
    <property type="entry name" value="Helical_ferredxn"/>
</dbReference>
<dbReference type="RefSeq" id="WP_145105719.1">
    <property type="nucleotide sequence ID" value="NZ_CP036349.1"/>
</dbReference>
<keyword evidence="2 7" id="KW-0560">Oxidoreductase</keyword>
<dbReference type="EC" id="1.4.1.13" evidence="7"/>
<evidence type="ECO:0000256" key="3">
    <source>
        <dbReference type="ARBA" id="ARBA00023164"/>
    </source>
</evidence>
<dbReference type="SUPFAM" id="SSF51905">
    <property type="entry name" value="FAD/NAD(P)-binding domain"/>
    <property type="match status" value="1"/>
</dbReference>
<dbReference type="Pfam" id="PF07992">
    <property type="entry name" value="Pyr_redox_2"/>
    <property type="match status" value="1"/>
</dbReference>
<dbReference type="Proteomes" id="UP000316426">
    <property type="component" value="Chromosome"/>
</dbReference>
<dbReference type="Gene3D" id="1.10.1060.10">
    <property type="entry name" value="Alpha-helical ferredoxin"/>
    <property type="match status" value="1"/>
</dbReference>
<organism evidence="7 8">
    <name type="scientific">Botrimarina mediterranea</name>
    <dbReference type="NCBI Taxonomy" id="2528022"/>
    <lineage>
        <taxon>Bacteria</taxon>
        <taxon>Pseudomonadati</taxon>
        <taxon>Planctomycetota</taxon>
        <taxon>Planctomycetia</taxon>
        <taxon>Pirellulales</taxon>
        <taxon>Lacipirellulaceae</taxon>
        <taxon>Botrimarina</taxon>
    </lineage>
</organism>
<feature type="domain" description="Dihydroprymidine dehydrogenase" evidence="6">
    <location>
        <begin position="25"/>
        <end position="133"/>
    </location>
</feature>
<comment type="pathway">
    <text evidence="4">Amino-acid biosynthesis.</text>
</comment>
<dbReference type="SUPFAM" id="SSF46548">
    <property type="entry name" value="alpha-helical ferredoxin"/>
    <property type="match status" value="1"/>
</dbReference>
<sequence length="524" mass="57142">MGKPTGFKEFQRQAVPYRDALDRAADYLEIYTHAPEEQLKTQGARCMDCGVPFCQSDTGCPIDNLIPEWNDLVYHGRWKDALARLHKTNNFPEFTGRACPAPCEGSCVLGITSPPVTIKNIENAIIDKGWEMGWVVPEPPEFESGKKVAIVGSGPAGLAAAQQLRRAGHDVTVYERADRIGGLCMYGIPNMKLDKGTVERRVNQLREEGVKFVTGVHVGKEEEFAPGHMTAIMQERKVPVKFVDPQHLVDEFDAVLLSTGAAKPFDPTGNCPGRDLEGIHFAMDFLTRNTKSLLDSKLGDKAYLSAEGLNVIVIGGGDTGADCIGTSLRHGAKSIANFEVVPKPPEERRANNPWPQWPMVYRIDYSHAEMIAKEGEDPRKYSVLTKEYVGKDGKLTGVRTVTVDWSKPIVGGAPFSEVEGSEKVWPCELVLLATGFVGPELSLAEGLNLETQAPRGGWKTIKAEHGKFATSVPGVFAAGDCRRGQSLVVWAINEGRGAARAIDEYLMGYTSLPAPGVNLPQQVV</sequence>
<evidence type="ECO:0000256" key="4">
    <source>
        <dbReference type="ARBA" id="ARBA00029440"/>
    </source>
</evidence>
<dbReference type="Gene3D" id="3.40.50.720">
    <property type="entry name" value="NAD(P)-binding Rossmann-like Domain"/>
    <property type="match status" value="1"/>
</dbReference>
<dbReference type="Gene3D" id="3.50.50.60">
    <property type="entry name" value="FAD/NAD(P)-binding domain"/>
    <property type="match status" value="1"/>
</dbReference>
<dbReference type="PANTHER" id="PTHR43100:SF1">
    <property type="entry name" value="GLUTAMATE SYNTHASE [NADPH] SMALL CHAIN"/>
    <property type="match status" value="1"/>
</dbReference>
<dbReference type="GO" id="GO:0016639">
    <property type="term" value="F:oxidoreductase activity, acting on the CH-NH2 group of donors, NAD or NADP as acceptor"/>
    <property type="evidence" value="ECO:0007669"/>
    <property type="project" value="InterPro"/>
</dbReference>
<dbReference type="EMBL" id="CP036349">
    <property type="protein sequence ID" value="QDV72082.1"/>
    <property type="molecule type" value="Genomic_DNA"/>
</dbReference>
<evidence type="ECO:0000313" key="7">
    <source>
        <dbReference type="EMBL" id="QDV72082.1"/>
    </source>
</evidence>
<dbReference type="InterPro" id="IPR006005">
    <property type="entry name" value="Glut_synth_ssu1"/>
</dbReference>
<evidence type="ECO:0000259" key="5">
    <source>
        <dbReference type="Pfam" id="PF07992"/>
    </source>
</evidence>
<keyword evidence="1" id="KW-0028">Amino-acid biosynthesis</keyword>
<keyword evidence="3" id="KW-0314">Glutamate biosynthesis</keyword>
<feature type="domain" description="FAD/NAD(P)-binding" evidence="5">
    <location>
        <begin position="146"/>
        <end position="495"/>
    </location>
</feature>
<dbReference type="GO" id="GO:0051536">
    <property type="term" value="F:iron-sulfur cluster binding"/>
    <property type="evidence" value="ECO:0007669"/>
    <property type="project" value="InterPro"/>
</dbReference>
<dbReference type="Pfam" id="PF14691">
    <property type="entry name" value="Fer4_20"/>
    <property type="match status" value="1"/>
</dbReference>
<reference evidence="7 8" key="1">
    <citation type="submission" date="2019-02" db="EMBL/GenBank/DDBJ databases">
        <title>Deep-cultivation of Planctomycetes and their phenomic and genomic characterization uncovers novel biology.</title>
        <authorList>
            <person name="Wiegand S."/>
            <person name="Jogler M."/>
            <person name="Boedeker C."/>
            <person name="Pinto D."/>
            <person name="Vollmers J."/>
            <person name="Rivas-Marin E."/>
            <person name="Kohn T."/>
            <person name="Peeters S.H."/>
            <person name="Heuer A."/>
            <person name="Rast P."/>
            <person name="Oberbeckmann S."/>
            <person name="Bunk B."/>
            <person name="Jeske O."/>
            <person name="Meyerdierks A."/>
            <person name="Storesund J.E."/>
            <person name="Kallscheuer N."/>
            <person name="Luecker S."/>
            <person name="Lage O.M."/>
            <person name="Pohl T."/>
            <person name="Merkel B.J."/>
            <person name="Hornburger P."/>
            <person name="Mueller R.-W."/>
            <person name="Bruemmer F."/>
            <person name="Labrenz M."/>
            <person name="Spormann A.M."/>
            <person name="Op den Camp H."/>
            <person name="Overmann J."/>
            <person name="Amann R."/>
            <person name="Jetten M.S.M."/>
            <person name="Mascher T."/>
            <person name="Medema M.H."/>
            <person name="Devos D.P."/>
            <person name="Kaster A.-K."/>
            <person name="Ovreas L."/>
            <person name="Rohde M."/>
            <person name="Galperin M.Y."/>
            <person name="Jogler C."/>
        </authorList>
    </citation>
    <scope>NUCLEOTIDE SEQUENCE [LARGE SCALE GENOMIC DNA]</scope>
    <source>
        <strain evidence="7 8">Spa11</strain>
    </source>
</reference>
<dbReference type="PANTHER" id="PTHR43100">
    <property type="entry name" value="GLUTAMATE SYNTHASE [NADPH] SMALL CHAIN"/>
    <property type="match status" value="1"/>
</dbReference>
<evidence type="ECO:0000313" key="8">
    <source>
        <dbReference type="Proteomes" id="UP000316426"/>
    </source>
</evidence>
<name>A0A518K2R3_9BACT</name>
<evidence type="ECO:0000256" key="2">
    <source>
        <dbReference type="ARBA" id="ARBA00023002"/>
    </source>
</evidence>
<accession>A0A518K2R3</accession>
<dbReference type="InterPro" id="IPR023753">
    <property type="entry name" value="FAD/NAD-binding_dom"/>
</dbReference>
<dbReference type="GO" id="GO:0006537">
    <property type="term" value="P:glutamate biosynthetic process"/>
    <property type="evidence" value="ECO:0007669"/>
    <property type="project" value="UniProtKB-KW"/>
</dbReference>
<dbReference type="GO" id="GO:0004355">
    <property type="term" value="F:glutamate synthase (NADPH) activity"/>
    <property type="evidence" value="ECO:0007669"/>
    <property type="project" value="UniProtKB-EC"/>
</dbReference>
<keyword evidence="8" id="KW-1185">Reference proteome</keyword>
<dbReference type="InterPro" id="IPR036188">
    <property type="entry name" value="FAD/NAD-bd_sf"/>
</dbReference>
<proteinExistence type="predicted"/>
<dbReference type="InterPro" id="IPR051394">
    <property type="entry name" value="Glutamate_Synthase"/>
</dbReference>
<evidence type="ECO:0000259" key="6">
    <source>
        <dbReference type="Pfam" id="PF14691"/>
    </source>
</evidence>
<dbReference type="InterPro" id="IPR028261">
    <property type="entry name" value="DPD_II"/>
</dbReference>
<dbReference type="AlphaFoldDB" id="A0A518K2R3"/>
<dbReference type="KEGG" id="bmei:Spa11_02520"/>
<dbReference type="NCBIfam" id="TIGR01317">
    <property type="entry name" value="GOGAT_sm_gam"/>
    <property type="match status" value="1"/>
</dbReference>
<protein>
    <submittedName>
        <fullName evidence="7">Glutamate synthase [NADPH] small chain</fullName>
        <ecNumber evidence="7">1.4.1.13</ecNumber>
    </submittedName>
</protein>
<dbReference type="PRINTS" id="PR00419">
    <property type="entry name" value="ADXRDTASE"/>
</dbReference>
<evidence type="ECO:0000256" key="1">
    <source>
        <dbReference type="ARBA" id="ARBA00022605"/>
    </source>
</evidence>
<gene>
    <name evidence="7" type="primary">gltB_1</name>
    <name evidence="7" type="ORF">Spa11_02520</name>
</gene>